<accession>A0A2T3AAG9</accession>
<dbReference type="InParanoid" id="A0A2T3AAG9"/>
<feature type="compositionally biased region" description="Basic residues" evidence="1">
    <location>
        <begin position="66"/>
        <end position="75"/>
    </location>
</feature>
<evidence type="ECO:0000313" key="2">
    <source>
        <dbReference type="EMBL" id="PSR88672.1"/>
    </source>
</evidence>
<name>A0A2T3AAG9_9PEZI</name>
<keyword evidence="3" id="KW-1185">Reference proteome</keyword>
<reference evidence="2 3" key="1">
    <citation type="journal article" date="2018" name="Mycol. Prog.">
        <title>Coniella lustricola, a new species from submerged detritus.</title>
        <authorList>
            <person name="Raudabaugh D.B."/>
            <person name="Iturriaga T."/>
            <person name="Carver A."/>
            <person name="Mondo S."/>
            <person name="Pangilinan J."/>
            <person name="Lipzen A."/>
            <person name="He G."/>
            <person name="Amirebrahimi M."/>
            <person name="Grigoriev I.V."/>
            <person name="Miller A.N."/>
        </authorList>
    </citation>
    <scope>NUCLEOTIDE SEQUENCE [LARGE SCALE GENOMIC DNA]</scope>
    <source>
        <strain evidence="2 3">B22-T-1</strain>
    </source>
</reference>
<proteinExistence type="predicted"/>
<gene>
    <name evidence="2" type="ORF">BD289DRAFT_452611</name>
</gene>
<feature type="region of interest" description="Disordered" evidence="1">
    <location>
        <begin position="1"/>
        <end position="147"/>
    </location>
</feature>
<feature type="compositionally biased region" description="Basic and acidic residues" evidence="1">
    <location>
        <begin position="85"/>
        <end position="99"/>
    </location>
</feature>
<evidence type="ECO:0000313" key="3">
    <source>
        <dbReference type="Proteomes" id="UP000241462"/>
    </source>
</evidence>
<feature type="compositionally biased region" description="Polar residues" evidence="1">
    <location>
        <begin position="100"/>
        <end position="111"/>
    </location>
</feature>
<dbReference type="AlphaFoldDB" id="A0A2T3AAG9"/>
<feature type="compositionally biased region" description="Polar residues" evidence="1">
    <location>
        <begin position="123"/>
        <end position="132"/>
    </location>
</feature>
<dbReference type="EMBL" id="KZ678425">
    <property type="protein sequence ID" value="PSR88672.1"/>
    <property type="molecule type" value="Genomic_DNA"/>
</dbReference>
<organism evidence="2 3">
    <name type="scientific">Coniella lustricola</name>
    <dbReference type="NCBI Taxonomy" id="2025994"/>
    <lineage>
        <taxon>Eukaryota</taxon>
        <taxon>Fungi</taxon>
        <taxon>Dikarya</taxon>
        <taxon>Ascomycota</taxon>
        <taxon>Pezizomycotina</taxon>
        <taxon>Sordariomycetes</taxon>
        <taxon>Sordariomycetidae</taxon>
        <taxon>Diaporthales</taxon>
        <taxon>Schizoparmaceae</taxon>
        <taxon>Coniella</taxon>
    </lineage>
</organism>
<evidence type="ECO:0000256" key="1">
    <source>
        <dbReference type="SAM" id="MobiDB-lite"/>
    </source>
</evidence>
<protein>
    <submittedName>
        <fullName evidence="2">Uncharacterized protein</fullName>
    </submittedName>
</protein>
<feature type="compositionally biased region" description="Polar residues" evidence="1">
    <location>
        <begin position="43"/>
        <end position="65"/>
    </location>
</feature>
<sequence>MSSHGASTVIVVDSSCSASKRPLPSSLSDTSGKGPSETKRIKINNTVSCSNESGSATDVNKSKTSSPRKQHRNSLSHHINNIGNDKQHGLSSLEERDQSAESQPAKSQNGIRATAAVAAAINRDSSPSTLRAESSEPDAKPVSSRSKLVPFPKGGELQRLEVCVEASECELGYESRMRYLGKVYLHLGYIAPEPVYCGFIDGFVVDKNKASTRAGQSATKAWIVDWLKPGMTRYEYADEEMAASLRCLYKKTGAPRTEDSPGADDSIVFIELLSIKPETTVNNVPVRAEGQSLLKHLFELYYQCLTDAQMPCAQSLTDQVFVALEPGLPSDMDIARKWYVARDPHETDDELFDRVSTTLERIYSSSSIGFQTVAKDKKFGQNGHTAMVRKTSLEDMRRGILLENG</sequence>
<dbReference type="Proteomes" id="UP000241462">
    <property type="component" value="Unassembled WGS sequence"/>
</dbReference>